<evidence type="ECO:0008006" key="5">
    <source>
        <dbReference type="Google" id="ProtNLM"/>
    </source>
</evidence>
<reference evidence="3 4" key="1">
    <citation type="submission" date="2024-07" db="EMBL/GenBank/DDBJ databases">
        <title>Draft Genome Sequence of Ferrimicrobium acidiphilum Strain YE2023, Isolated from a Pulp of Bioleach Reactor.</title>
        <authorList>
            <person name="Elkina Y.A."/>
            <person name="Bulaeva A.G."/>
            <person name="Beletsky A.V."/>
            <person name="Mardanov A.V."/>
        </authorList>
    </citation>
    <scope>NUCLEOTIDE SEQUENCE [LARGE SCALE GENOMIC DNA]</scope>
    <source>
        <strain evidence="3 4">YE2023</strain>
    </source>
</reference>
<protein>
    <recommendedName>
        <fullName evidence="5">SipW-cognate class signal peptide</fullName>
    </recommendedName>
</protein>
<dbReference type="EMBL" id="JBFSHR010000003">
    <property type="protein sequence ID" value="MEX6428461.1"/>
    <property type="molecule type" value="Genomic_DNA"/>
</dbReference>
<organism evidence="3 4">
    <name type="scientific">Ferrimicrobium acidiphilum</name>
    <dbReference type="NCBI Taxonomy" id="121039"/>
    <lineage>
        <taxon>Bacteria</taxon>
        <taxon>Bacillati</taxon>
        <taxon>Actinomycetota</taxon>
        <taxon>Acidimicrobiia</taxon>
        <taxon>Acidimicrobiales</taxon>
        <taxon>Acidimicrobiaceae</taxon>
        <taxon>Ferrimicrobium</taxon>
    </lineage>
</organism>
<proteinExistence type="predicted"/>
<gene>
    <name evidence="3" type="ORF">AB6A68_01205</name>
</gene>
<feature type="chain" id="PRO_5047026508" description="SipW-cognate class signal peptide" evidence="2">
    <location>
        <begin position="25"/>
        <end position="143"/>
    </location>
</feature>
<name>A0ABV3XYT9_9ACTN</name>
<keyword evidence="2" id="KW-0732">Signal</keyword>
<evidence type="ECO:0000313" key="4">
    <source>
        <dbReference type="Proteomes" id="UP001560267"/>
    </source>
</evidence>
<evidence type="ECO:0000256" key="2">
    <source>
        <dbReference type="SAM" id="SignalP"/>
    </source>
</evidence>
<evidence type="ECO:0000256" key="1">
    <source>
        <dbReference type="SAM" id="MobiDB-lite"/>
    </source>
</evidence>
<feature type="region of interest" description="Disordered" evidence="1">
    <location>
        <begin position="76"/>
        <end position="101"/>
    </location>
</feature>
<accession>A0ABV3XYT9</accession>
<comment type="caution">
    <text evidence="3">The sequence shown here is derived from an EMBL/GenBank/DDBJ whole genome shotgun (WGS) entry which is preliminary data.</text>
</comment>
<feature type="signal peptide" evidence="2">
    <location>
        <begin position="1"/>
        <end position="24"/>
    </location>
</feature>
<evidence type="ECO:0000313" key="3">
    <source>
        <dbReference type="EMBL" id="MEX6428461.1"/>
    </source>
</evidence>
<keyword evidence="4" id="KW-1185">Reference proteome</keyword>
<dbReference type="RefSeq" id="WP_298447330.1">
    <property type="nucleotide sequence ID" value="NZ_JBFSHR010000003.1"/>
</dbReference>
<dbReference type="Proteomes" id="UP001560267">
    <property type="component" value="Unassembled WGS sequence"/>
</dbReference>
<sequence length="143" mass="14052">MSHRLAKAAIALFATGMLGAGAYAFTNTNNVDASYAGAGSAAINGYTVTGIHYGTTPNVNGITSVSFNLNAPATSVSAGLNQPPPPGNGPGPQLAGPAGPPPILWLRCGPVGAGPTFSVTCSVPGPAGYPIAQADMLFVNAAQ</sequence>